<evidence type="ECO:0000313" key="2">
    <source>
        <dbReference type="EMBL" id="KKU89575.1"/>
    </source>
</evidence>
<dbReference type="Proteomes" id="UP000033882">
    <property type="component" value="Unassembled WGS sequence"/>
</dbReference>
<feature type="signal peptide" evidence="1">
    <location>
        <begin position="1"/>
        <end position="22"/>
    </location>
</feature>
<evidence type="ECO:0000313" key="3">
    <source>
        <dbReference type="Proteomes" id="UP000033882"/>
    </source>
</evidence>
<sequence>MGKVLMLLCFMVSLAFASAAWASVATDQRSKKEIAYKQADQRESGPAMASAQLNHTEASTLKVGVVILANFKSEGTAIIAIGGRGEATVNVPAITAVAAASAGSSIEKRFSGATGTMIRAIGTINSAGRESPGCDIVASFDQGALFAGTTAFA</sequence>
<organism evidence="2 3">
    <name type="scientific">Candidatus Wolfebacteria bacterium GW2011_GWA2_47_9b</name>
    <dbReference type="NCBI Taxonomy" id="1619005"/>
    <lineage>
        <taxon>Bacteria</taxon>
        <taxon>Candidatus Wolfeibacteriota</taxon>
    </lineage>
</organism>
<dbReference type="EMBL" id="LCPB01000012">
    <property type="protein sequence ID" value="KKU89575.1"/>
    <property type="molecule type" value="Genomic_DNA"/>
</dbReference>
<dbReference type="AlphaFoldDB" id="A0A0G1X567"/>
<keyword evidence="1" id="KW-0732">Signal</keyword>
<accession>A0A0G1X567</accession>
<comment type="caution">
    <text evidence="2">The sequence shown here is derived from an EMBL/GenBank/DDBJ whole genome shotgun (WGS) entry which is preliminary data.</text>
</comment>
<feature type="chain" id="PRO_5002540648" evidence="1">
    <location>
        <begin position="23"/>
        <end position="153"/>
    </location>
</feature>
<evidence type="ECO:0000256" key="1">
    <source>
        <dbReference type="SAM" id="SignalP"/>
    </source>
</evidence>
<proteinExistence type="predicted"/>
<reference evidence="2 3" key="1">
    <citation type="journal article" date="2015" name="Nature">
        <title>rRNA introns, odd ribosomes, and small enigmatic genomes across a large radiation of phyla.</title>
        <authorList>
            <person name="Brown C.T."/>
            <person name="Hug L.A."/>
            <person name="Thomas B.C."/>
            <person name="Sharon I."/>
            <person name="Castelle C.J."/>
            <person name="Singh A."/>
            <person name="Wilkins M.J."/>
            <person name="Williams K.H."/>
            <person name="Banfield J.F."/>
        </authorList>
    </citation>
    <scope>NUCLEOTIDE SEQUENCE [LARGE SCALE GENOMIC DNA]</scope>
</reference>
<name>A0A0G1X567_9BACT</name>
<protein>
    <submittedName>
        <fullName evidence="2">Uncharacterized protein</fullName>
    </submittedName>
</protein>
<gene>
    <name evidence="2" type="ORF">UY19_C0012G0023</name>
</gene>